<organism evidence="3 4">
    <name type="scientific">Natrarchaeobius chitinivorans</name>
    <dbReference type="NCBI Taxonomy" id="1679083"/>
    <lineage>
        <taxon>Archaea</taxon>
        <taxon>Methanobacteriati</taxon>
        <taxon>Methanobacteriota</taxon>
        <taxon>Stenosarchaea group</taxon>
        <taxon>Halobacteria</taxon>
        <taxon>Halobacteriales</taxon>
        <taxon>Natrialbaceae</taxon>
        <taxon>Natrarchaeobius</taxon>
    </lineage>
</organism>
<feature type="transmembrane region" description="Helical" evidence="2">
    <location>
        <begin position="12"/>
        <end position="35"/>
    </location>
</feature>
<feature type="transmembrane region" description="Helical" evidence="2">
    <location>
        <begin position="385"/>
        <end position="402"/>
    </location>
</feature>
<evidence type="ECO:0000256" key="1">
    <source>
        <dbReference type="SAM" id="MobiDB-lite"/>
    </source>
</evidence>
<feature type="region of interest" description="Disordered" evidence="1">
    <location>
        <begin position="516"/>
        <end position="584"/>
    </location>
</feature>
<protein>
    <recommendedName>
        <fullName evidence="5">DUF4129 domain-containing protein</fullName>
    </recommendedName>
</protein>
<reference evidence="3 4" key="1">
    <citation type="submission" date="2018-10" db="EMBL/GenBank/DDBJ databases">
        <title>Natrarchaeobius chitinivorans gen. nov., sp. nov., and Natrarchaeobius haloalkaliphilus sp. nov., alkaliphilic, chitin-utilizing haloarchaea from hypersaline alkaline lakes.</title>
        <authorList>
            <person name="Sorokin D.Y."/>
            <person name="Elcheninov A.G."/>
            <person name="Kostrikina N.A."/>
            <person name="Bale N.J."/>
            <person name="Sinninghe Damste J.S."/>
            <person name="Khijniak T.V."/>
            <person name="Kublanov I.V."/>
            <person name="Toshchakov S.V."/>
        </authorList>
    </citation>
    <scope>NUCLEOTIDE SEQUENCE [LARGE SCALE GENOMIC DNA]</scope>
    <source>
        <strain evidence="3 4">AArcht7</strain>
    </source>
</reference>
<feature type="region of interest" description="Disordered" evidence="1">
    <location>
        <begin position="462"/>
        <end position="491"/>
    </location>
</feature>
<keyword evidence="2" id="KW-0472">Membrane</keyword>
<keyword evidence="2" id="KW-1133">Transmembrane helix</keyword>
<feature type="compositionally biased region" description="Basic and acidic residues" evidence="1">
    <location>
        <begin position="163"/>
        <end position="172"/>
    </location>
</feature>
<sequence>MAAGPNVGRRTLAVVAVVCAICGVALVAGAMPMLASDAPANGLLSDRTDGSDRDADSPTDRESQVPAAGDDAATDGGDQFADGDGTADSAESAESDSAPDSDGQALEEPADSSPASDRTGAGPAERIAGGALYGLGTLFSGDDVDADSSAVGQKGDSLESGDVNDRVADRPAENPARNGMGGEFGELLTSDGGSDVTGSDGGSGVADSDGGESAVAGVDPGADVDDDTLADSNESTDGLHDAAGADLSDAEGDDPSDDDGPTSDEGGLHADSSDSTVHDVNDSRIDDDGPVSTDPDAGDSAVDGEPSENVDEPAGGSSGEVIDSANESADGTGEPRLETDTVDDGDESNHASETEDGDDSSTAATTEGGESAVEDALPSPSTSTVILAVLALAAIAVGYLLYARDDPIGTLRSIAGRLVSLVLTGVVAFSRALERAASALRELGSIRELPALVRAELNRLLGSDRPGGRHDGSSSRLLDADSESATAGSGSIGARERIADAFAAVVDVSTMTPARVETATPADVERSAKRAGAPDGPVETITDSFRDVEYGARDPEAYVDSTTRAHRRLRDALSDDDPRTEGNE</sequence>
<feature type="region of interest" description="Disordered" evidence="1">
    <location>
        <begin position="139"/>
        <end position="379"/>
    </location>
</feature>
<dbReference type="Proteomes" id="UP000281431">
    <property type="component" value="Unassembled WGS sequence"/>
</dbReference>
<evidence type="ECO:0000256" key="2">
    <source>
        <dbReference type="SAM" id="Phobius"/>
    </source>
</evidence>
<feature type="compositionally biased region" description="Basic and acidic residues" evidence="1">
    <location>
        <begin position="46"/>
        <end position="63"/>
    </location>
</feature>
<evidence type="ECO:0000313" key="4">
    <source>
        <dbReference type="Proteomes" id="UP000281431"/>
    </source>
</evidence>
<evidence type="ECO:0000313" key="3">
    <source>
        <dbReference type="EMBL" id="RQG97508.1"/>
    </source>
</evidence>
<keyword evidence="4" id="KW-1185">Reference proteome</keyword>
<feature type="region of interest" description="Disordered" evidence="1">
    <location>
        <begin position="43"/>
        <end position="125"/>
    </location>
</feature>
<feature type="compositionally biased region" description="Low complexity" evidence="1">
    <location>
        <begin position="189"/>
        <end position="198"/>
    </location>
</feature>
<dbReference type="OrthoDB" id="206550at2157"/>
<feature type="compositionally biased region" description="Basic and acidic residues" evidence="1">
    <location>
        <begin position="544"/>
        <end position="556"/>
    </location>
</feature>
<feature type="compositionally biased region" description="Basic and acidic residues" evidence="1">
    <location>
        <begin position="570"/>
        <end position="584"/>
    </location>
</feature>
<dbReference type="EMBL" id="REFZ01000019">
    <property type="protein sequence ID" value="RQG97508.1"/>
    <property type="molecule type" value="Genomic_DNA"/>
</dbReference>
<name>A0A3N6M298_NATCH</name>
<keyword evidence="2" id="KW-0812">Transmembrane</keyword>
<feature type="compositionally biased region" description="Basic and acidic residues" evidence="1">
    <location>
        <begin position="266"/>
        <end position="287"/>
    </location>
</feature>
<comment type="caution">
    <text evidence="3">The sequence shown here is derived from an EMBL/GenBank/DDBJ whole genome shotgun (WGS) entry which is preliminary data.</text>
</comment>
<accession>A0A3N6M298</accession>
<dbReference type="AlphaFoldDB" id="A0A3N6M298"/>
<proteinExistence type="predicted"/>
<evidence type="ECO:0008006" key="5">
    <source>
        <dbReference type="Google" id="ProtNLM"/>
    </source>
</evidence>
<feature type="compositionally biased region" description="Low complexity" evidence="1">
    <location>
        <begin position="67"/>
        <end position="90"/>
    </location>
</feature>
<feature type="compositionally biased region" description="Acidic residues" evidence="1">
    <location>
        <begin position="248"/>
        <end position="262"/>
    </location>
</feature>
<gene>
    <name evidence="3" type="ORF">EA472_19310</name>
</gene>